<keyword evidence="11" id="KW-1185">Reference proteome</keyword>
<feature type="domain" description="Histidine kinase" evidence="8">
    <location>
        <begin position="385"/>
        <end position="599"/>
    </location>
</feature>
<keyword evidence="7" id="KW-0812">Transmembrane</keyword>
<dbReference type="Pfam" id="PF00672">
    <property type="entry name" value="HAMP"/>
    <property type="match status" value="1"/>
</dbReference>
<dbReference type="InterPro" id="IPR003661">
    <property type="entry name" value="HisK_dim/P_dom"/>
</dbReference>
<dbReference type="EC" id="2.7.13.3" evidence="3"/>
<dbReference type="SUPFAM" id="SSF47384">
    <property type="entry name" value="Homodimeric domain of signal transducing histidine kinase"/>
    <property type="match status" value="1"/>
</dbReference>
<dbReference type="SMART" id="SM00304">
    <property type="entry name" value="HAMP"/>
    <property type="match status" value="1"/>
</dbReference>
<sequence length="602" mass="66185">MTSPERSGGKRRQSIRWQLALGLIPHVVAMVVLIALTASYNRDVEDNFVSLTRGIDRALLAHEIDRDLLELQRAVLAFAGEGFYGVLQRTEALTRGLDERMAHYVQQAHSEQASPALERLQTHYADYKLGFDDVVQKRTDLSRARTAATQELLPALDQWVQDRQDQLSPNQAAALSDALIAVRVGIFDLLLTSRPGSVEEIRTAVQRVAGLVAALPRTIDGRDWAQQQAAALSTAVTEVTQYNRILLHLVHAVLAGKAAEMQSITAQLRADERASLTHALQVESAERQRSNFALTIVTLIATVIAIAVSMAMAMRVAAAIAHIASTLSAMANGDYQREIPYTGRQDEVGDMARAAGEFSAQARELELQTGRLADSNAELERFAYVCSHDLQEPVRMVRSFSTLLAMHGEREDLFDDKARDYLRHLNEGAERAQTLIRDVLDYSRAGRDDALLETVDLSALLEPTFEGIRATVESRGGQLAVEPLPTLTVRPSQIVQLFQNLCSNAAKFCRKAPHVAVRAFEQGDDWHFVVSDNGIGIPADQQDRIFSPFVRLEHRGEFPGSGIGLSICARVVKSHGGRIWVESAADGGTEMHFTLASSTINA</sequence>
<evidence type="ECO:0000256" key="5">
    <source>
        <dbReference type="ARBA" id="ARBA00022679"/>
    </source>
</evidence>
<dbReference type="FunFam" id="3.30.565.10:FF:000006">
    <property type="entry name" value="Sensor histidine kinase WalK"/>
    <property type="match status" value="1"/>
</dbReference>
<dbReference type="PANTHER" id="PTHR43304:SF1">
    <property type="entry name" value="PAC DOMAIN-CONTAINING PROTEIN"/>
    <property type="match status" value="1"/>
</dbReference>
<dbReference type="GO" id="GO:0005886">
    <property type="term" value="C:plasma membrane"/>
    <property type="evidence" value="ECO:0007669"/>
    <property type="project" value="UniProtKB-ARBA"/>
</dbReference>
<gene>
    <name evidence="10" type="ORF">DEH80_01965</name>
</gene>
<dbReference type="InterPro" id="IPR004358">
    <property type="entry name" value="Sig_transdc_His_kin-like_C"/>
</dbReference>
<dbReference type="SUPFAM" id="SSF158472">
    <property type="entry name" value="HAMP domain-like"/>
    <property type="match status" value="1"/>
</dbReference>
<evidence type="ECO:0000256" key="2">
    <source>
        <dbReference type="ARBA" id="ARBA00004370"/>
    </source>
</evidence>
<dbReference type="Gene3D" id="6.10.340.10">
    <property type="match status" value="1"/>
</dbReference>
<evidence type="ECO:0000256" key="7">
    <source>
        <dbReference type="SAM" id="Phobius"/>
    </source>
</evidence>
<dbReference type="InterPro" id="IPR003660">
    <property type="entry name" value="HAMP_dom"/>
</dbReference>
<protein>
    <recommendedName>
        <fullName evidence="3">histidine kinase</fullName>
        <ecNumber evidence="3">2.7.13.3</ecNumber>
    </recommendedName>
</protein>
<evidence type="ECO:0000256" key="6">
    <source>
        <dbReference type="ARBA" id="ARBA00022777"/>
    </source>
</evidence>
<dbReference type="PROSITE" id="PS50885">
    <property type="entry name" value="HAMP"/>
    <property type="match status" value="1"/>
</dbReference>
<dbReference type="PROSITE" id="PS50109">
    <property type="entry name" value="HIS_KIN"/>
    <property type="match status" value="1"/>
</dbReference>
<dbReference type="InterPro" id="IPR052162">
    <property type="entry name" value="Sensor_kinase/Photoreceptor"/>
</dbReference>
<comment type="catalytic activity">
    <reaction evidence="1">
        <text>ATP + protein L-histidine = ADP + protein N-phospho-L-histidine.</text>
        <dbReference type="EC" id="2.7.13.3"/>
    </reaction>
</comment>
<dbReference type="InterPro" id="IPR032255">
    <property type="entry name" value="HBM"/>
</dbReference>
<dbReference type="SUPFAM" id="SSF55874">
    <property type="entry name" value="ATPase domain of HSP90 chaperone/DNA topoisomerase II/histidine kinase"/>
    <property type="match status" value="1"/>
</dbReference>
<dbReference type="SMART" id="SM00388">
    <property type="entry name" value="HisKA"/>
    <property type="match status" value="1"/>
</dbReference>
<keyword evidence="6" id="KW-0418">Kinase</keyword>
<dbReference type="GO" id="GO:0000155">
    <property type="term" value="F:phosphorelay sensor kinase activity"/>
    <property type="evidence" value="ECO:0007669"/>
    <property type="project" value="InterPro"/>
</dbReference>
<dbReference type="CDD" id="cd00082">
    <property type="entry name" value="HisKA"/>
    <property type="match status" value="1"/>
</dbReference>
<dbReference type="Pfam" id="PF02518">
    <property type="entry name" value="HATPase_c"/>
    <property type="match status" value="1"/>
</dbReference>
<accession>A0A363UPB3</accession>
<dbReference type="PRINTS" id="PR00344">
    <property type="entry name" value="BCTRLSENSOR"/>
</dbReference>
<dbReference type="InterPro" id="IPR036097">
    <property type="entry name" value="HisK_dim/P_sf"/>
</dbReference>
<feature type="transmembrane region" description="Helical" evidence="7">
    <location>
        <begin position="20"/>
        <end position="40"/>
    </location>
</feature>
<keyword evidence="7" id="KW-0472">Membrane</keyword>
<dbReference type="AlphaFoldDB" id="A0A363UPB3"/>
<proteinExistence type="predicted"/>
<keyword evidence="5" id="KW-0808">Transferase</keyword>
<dbReference type="SMART" id="SM00387">
    <property type="entry name" value="HATPase_c"/>
    <property type="match status" value="1"/>
</dbReference>
<name>A0A363UPB3_9GAMM</name>
<dbReference type="Proteomes" id="UP000251800">
    <property type="component" value="Unassembled WGS sequence"/>
</dbReference>
<organism evidence="10 11">
    <name type="scientific">Abyssibacter profundi</name>
    <dbReference type="NCBI Taxonomy" id="2182787"/>
    <lineage>
        <taxon>Bacteria</taxon>
        <taxon>Pseudomonadati</taxon>
        <taxon>Pseudomonadota</taxon>
        <taxon>Gammaproteobacteria</taxon>
        <taxon>Chromatiales</taxon>
        <taxon>Oceanococcaceae</taxon>
        <taxon>Abyssibacter</taxon>
    </lineage>
</organism>
<dbReference type="Gene3D" id="1.10.287.130">
    <property type="match status" value="1"/>
</dbReference>
<keyword evidence="7" id="KW-1133">Transmembrane helix</keyword>
<feature type="transmembrane region" description="Helical" evidence="7">
    <location>
        <begin position="292"/>
        <end position="313"/>
    </location>
</feature>
<dbReference type="PANTHER" id="PTHR43304">
    <property type="entry name" value="PHYTOCHROME-LIKE PROTEIN CPH1"/>
    <property type="match status" value="1"/>
</dbReference>
<dbReference type="EMBL" id="QEQK01000002">
    <property type="protein sequence ID" value="PWN57294.1"/>
    <property type="molecule type" value="Genomic_DNA"/>
</dbReference>
<evidence type="ECO:0000256" key="4">
    <source>
        <dbReference type="ARBA" id="ARBA00022553"/>
    </source>
</evidence>
<evidence type="ECO:0000313" key="11">
    <source>
        <dbReference type="Proteomes" id="UP000251800"/>
    </source>
</evidence>
<dbReference type="Gene3D" id="3.30.565.10">
    <property type="entry name" value="Histidine kinase-like ATPase, C-terminal domain"/>
    <property type="match status" value="1"/>
</dbReference>
<comment type="subcellular location">
    <subcellularLocation>
        <location evidence="2">Membrane</location>
    </subcellularLocation>
</comment>
<evidence type="ECO:0000256" key="3">
    <source>
        <dbReference type="ARBA" id="ARBA00012438"/>
    </source>
</evidence>
<dbReference type="InterPro" id="IPR036890">
    <property type="entry name" value="HATPase_C_sf"/>
</dbReference>
<dbReference type="SMART" id="SM01358">
    <property type="entry name" value="HBM"/>
    <property type="match status" value="1"/>
</dbReference>
<evidence type="ECO:0000259" key="8">
    <source>
        <dbReference type="PROSITE" id="PS50109"/>
    </source>
</evidence>
<dbReference type="Pfam" id="PF00512">
    <property type="entry name" value="HisKA"/>
    <property type="match status" value="1"/>
</dbReference>
<dbReference type="InterPro" id="IPR005467">
    <property type="entry name" value="His_kinase_dom"/>
</dbReference>
<dbReference type="RefSeq" id="WP_109718800.1">
    <property type="nucleotide sequence ID" value="NZ_QEQK01000002.1"/>
</dbReference>
<feature type="domain" description="HAMP" evidence="9">
    <location>
        <begin position="314"/>
        <end position="367"/>
    </location>
</feature>
<keyword evidence="4" id="KW-0597">Phosphoprotein</keyword>
<evidence type="ECO:0000256" key="1">
    <source>
        <dbReference type="ARBA" id="ARBA00000085"/>
    </source>
</evidence>
<comment type="caution">
    <text evidence="10">The sequence shown here is derived from an EMBL/GenBank/DDBJ whole genome shotgun (WGS) entry which is preliminary data.</text>
</comment>
<reference evidence="10 11" key="1">
    <citation type="submission" date="2018-05" db="EMBL/GenBank/DDBJ databases">
        <title>Abyssibacter profundi OUC007T gen. nov., sp. nov, a marine bacterium isolated from seawater of the Mariana Trench.</title>
        <authorList>
            <person name="Zhou S."/>
        </authorList>
    </citation>
    <scope>NUCLEOTIDE SEQUENCE [LARGE SCALE GENOMIC DNA]</scope>
    <source>
        <strain evidence="10 11">OUC007</strain>
    </source>
</reference>
<dbReference type="InterPro" id="IPR003594">
    <property type="entry name" value="HATPase_dom"/>
</dbReference>
<dbReference type="OrthoDB" id="9808408at2"/>
<evidence type="ECO:0000313" key="10">
    <source>
        <dbReference type="EMBL" id="PWN57294.1"/>
    </source>
</evidence>
<evidence type="ECO:0000259" key="9">
    <source>
        <dbReference type="PROSITE" id="PS50885"/>
    </source>
</evidence>